<comment type="caution">
    <text evidence="2">The sequence shown here is derived from an EMBL/GenBank/DDBJ whole genome shotgun (WGS) entry which is preliminary data.</text>
</comment>
<feature type="transmembrane region" description="Helical" evidence="1">
    <location>
        <begin position="114"/>
        <end position="141"/>
    </location>
</feature>
<evidence type="ECO:0000313" key="2">
    <source>
        <dbReference type="EMBL" id="MCL9819817.1"/>
    </source>
</evidence>
<accession>A0ABT0TV72</accession>
<reference evidence="2" key="1">
    <citation type="submission" date="2022-06" db="EMBL/GenBank/DDBJ databases">
        <title>Helicobacter colisuis sp. nov.</title>
        <authorList>
            <person name="Papic B."/>
            <person name="Gruntar I."/>
        </authorList>
    </citation>
    <scope>NUCLEOTIDE SEQUENCE</scope>
    <source>
        <strain evidence="2">11154-15</strain>
    </source>
</reference>
<protein>
    <recommendedName>
        <fullName evidence="4">DUF829 domain-containing protein</fullName>
    </recommendedName>
</protein>
<organism evidence="2 3">
    <name type="scientific">Helicobacter colisuis</name>
    <dbReference type="NCBI Taxonomy" id="2949739"/>
    <lineage>
        <taxon>Bacteria</taxon>
        <taxon>Pseudomonadati</taxon>
        <taxon>Campylobacterota</taxon>
        <taxon>Epsilonproteobacteria</taxon>
        <taxon>Campylobacterales</taxon>
        <taxon>Helicobacteraceae</taxon>
        <taxon>Helicobacter</taxon>
    </lineage>
</organism>
<proteinExistence type="predicted"/>
<keyword evidence="1" id="KW-1133">Transmembrane helix</keyword>
<dbReference type="EMBL" id="JAMOKX010000005">
    <property type="protein sequence ID" value="MCL9819817.1"/>
    <property type="molecule type" value="Genomic_DNA"/>
</dbReference>
<sequence length="375" mass="43931">MFQRDVFYIAGYDPRSYRYYYALLKENLVKQNSISHFGLEISPCHLTHNKEVFCQITSQESQTNYHFLTWDKVVRKYWSKTLWNFVCDFIYFLKAYIFSGIVKTFTQKSRTQLLAGFYPIVYFIGGYVLCFVVAYGLFVWIKEWNSYVAIAMILACLWIGTKGILWCGKRFAVFWLSNIYVFCAKYATGKINEIPNLTLEFSQKILKVLRENQKTTHYEVILCAHSVGTILAISVIAKVAEVAKNENLNLKNFKVLMLGQCIPLVSFQKYCEAFRREMEVAGNAEIFWCDYTSKIDGACFAMLDYYKASGLSVKSPPLYLSPRFHKLFTPITYKKIRYNWYLAHFLYLYATEIDGKYNYFNFISGVKTLEQKVKE</sequence>
<name>A0ABT0TV72_9HELI</name>
<keyword evidence="1" id="KW-0812">Transmembrane</keyword>
<dbReference type="Proteomes" id="UP001057522">
    <property type="component" value="Unassembled WGS sequence"/>
</dbReference>
<keyword evidence="1" id="KW-0472">Membrane</keyword>
<evidence type="ECO:0000256" key="1">
    <source>
        <dbReference type="SAM" id="Phobius"/>
    </source>
</evidence>
<keyword evidence="3" id="KW-1185">Reference proteome</keyword>
<gene>
    <name evidence="2" type="ORF">NCR95_06530</name>
</gene>
<feature type="transmembrane region" description="Helical" evidence="1">
    <location>
        <begin position="147"/>
        <end position="167"/>
    </location>
</feature>
<dbReference type="RefSeq" id="WP_250604631.1">
    <property type="nucleotide sequence ID" value="NZ_JAMOKX010000005.1"/>
</dbReference>
<feature type="transmembrane region" description="Helical" evidence="1">
    <location>
        <begin position="82"/>
        <end position="102"/>
    </location>
</feature>
<evidence type="ECO:0008006" key="4">
    <source>
        <dbReference type="Google" id="ProtNLM"/>
    </source>
</evidence>
<evidence type="ECO:0000313" key="3">
    <source>
        <dbReference type="Proteomes" id="UP001057522"/>
    </source>
</evidence>